<dbReference type="PANTHER" id="PTHR12645">
    <property type="entry name" value="ALR/ERV"/>
    <property type="match status" value="1"/>
</dbReference>
<comment type="caution">
    <text evidence="12">The sequence shown here is derived from an EMBL/GenBank/DDBJ whole genome shotgun (WGS) entry which is preliminary data.</text>
</comment>
<dbReference type="PROSITE" id="PS51324">
    <property type="entry name" value="ERV_ALR"/>
    <property type="match status" value="1"/>
</dbReference>
<evidence type="ECO:0000256" key="9">
    <source>
        <dbReference type="RuleBase" id="RU371123"/>
    </source>
</evidence>
<dbReference type="Gene3D" id="1.20.120.310">
    <property type="entry name" value="ERV/ALR sulfhydryl oxidase domain"/>
    <property type="match status" value="1"/>
</dbReference>
<dbReference type="SUPFAM" id="SSF69000">
    <property type="entry name" value="FAD-dependent thiol oxidase"/>
    <property type="match status" value="1"/>
</dbReference>
<evidence type="ECO:0000313" key="13">
    <source>
        <dbReference type="Proteomes" id="UP000440578"/>
    </source>
</evidence>
<accession>A0A6A4VLD8</accession>
<keyword evidence="5 9" id="KW-0560">Oxidoreductase</keyword>
<evidence type="ECO:0000259" key="11">
    <source>
        <dbReference type="PROSITE" id="PS51324"/>
    </source>
</evidence>
<evidence type="ECO:0000313" key="12">
    <source>
        <dbReference type="EMBL" id="KAF0294443.1"/>
    </source>
</evidence>
<evidence type="ECO:0000256" key="8">
    <source>
        <dbReference type="ARBA" id="ARBA00048864"/>
    </source>
</evidence>
<feature type="compositionally biased region" description="Polar residues" evidence="10">
    <location>
        <begin position="7"/>
        <end position="20"/>
    </location>
</feature>
<reference evidence="12 13" key="1">
    <citation type="submission" date="2019-07" db="EMBL/GenBank/DDBJ databases">
        <title>Draft genome assembly of a fouling barnacle, Amphibalanus amphitrite (Darwin, 1854): The first reference genome for Thecostraca.</title>
        <authorList>
            <person name="Kim W."/>
        </authorList>
    </citation>
    <scope>NUCLEOTIDE SEQUENCE [LARGE SCALE GENOMIC DNA]</scope>
    <source>
        <strain evidence="12">SNU_AA5</strain>
        <tissue evidence="12">Soma without cirri and trophi</tissue>
    </source>
</reference>
<protein>
    <recommendedName>
        <fullName evidence="9">Sulfhydryl oxidase</fullName>
        <ecNumber evidence="9">1.8.3.2</ecNumber>
    </recommendedName>
</protein>
<dbReference type="InterPro" id="IPR039799">
    <property type="entry name" value="ALR/ERV"/>
</dbReference>
<dbReference type="GO" id="GO:0016971">
    <property type="term" value="F:flavin-dependent sulfhydryl oxidase activity"/>
    <property type="evidence" value="ECO:0007669"/>
    <property type="project" value="InterPro"/>
</dbReference>
<keyword evidence="6" id="KW-0496">Mitochondrion</keyword>
<feature type="region of interest" description="Disordered" evidence="10">
    <location>
        <begin position="1"/>
        <end position="25"/>
    </location>
</feature>
<evidence type="ECO:0000256" key="2">
    <source>
        <dbReference type="ARBA" id="ARBA00004569"/>
    </source>
</evidence>
<keyword evidence="4 9" id="KW-0274">FAD</keyword>
<sequence>MSLVPQAGTSPQKPPQSASVSKAEHTAEGLLGCPLDKNELGRNSWSLLHTTAAVYPDKPNQGQQEDMKQFISLFSRLYPCTYCAEDFQKDIAEHPPKVETRSALSRWFCDRHNTVNRKLGKPEFDCDLVDERWRDGWKDGSCG</sequence>
<dbReference type="FunFam" id="1.20.120.310:FF:000003">
    <property type="entry name" value="Sulfhydryl oxidase"/>
    <property type="match status" value="1"/>
</dbReference>
<evidence type="ECO:0000256" key="3">
    <source>
        <dbReference type="ARBA" id="ARBA00022630"/>
    </source>
</evidence>
<dbReference type="OrthoDB" id="17199at2759"/>
<dbReference type="Pfam" id="PF04777">
    <property type="entry name" value="Evr1_Alr"/>
    <property type="match status" value="1"/>
</dbReference>
<evidence type="ECO:0000256" key="6">
    <source>
        <dbReference type="ARBA" id="ARBA00023128"/>
    </source>
</evidence>
<dbReference type="InterPro" id="IPR036774">
    <property type="entry name" value="ERV/ALR_sulphydryl_oxid_sf"/>
</dbReference>
<dbReference type="PANTHER" id="PTHR12645:SF0">
    <property type="entry name" value="FAD-LINKED SULFHYDRYL OXIDASE ALR"/>
    <property type="match status" value="1"/>
</dbReference>
<evidence type="ECO:0000256" key="4">
    <source>
        <dbReference type="ARBA" id="ARBA00022827"/>
    </source>
</evidence>
<gene>
    <name evidence="12" type="primary">Gfer_0</name>
    <name evidence="12" type="ORF">FJT64_000129</name>
</gene>
<dbReference type="EMBL" id="VIIS01001686">
    <property type="protein sequence ID" value="KAF0294443.1"/>
    <property type="molecule type" value="Genomic_DNA"/>
</dbReference>
<feature type="domain" description="ERV/ALR sulfhydryl oxidase" evidence="11">
    <location>
        <begin position="33"/>
        <end position="133"/>
    </location>
</feature>
<comment type="catalytic activity">
    <reaction evidence="8 9">
        <text>2 R'C(R)SH + O2 = R'C(R)S-S(R)CR' + H2O2</text>
        <dbReference type="Rhea" id="RHEA:17357"/>
        <dbReference type="ChEBI" id="CHEBI:15379"/>
        <dbReference type="ChEBI" id="CHEBI:16240"/>
        <dbReference type="ChEBI" id="CHEBI:16520"/>
        <dbReference type="ChEBI" id="CHEBI:17412"/>
        <dbReference type="EC" id="1.8.3.2"/>
    </reaction>
</comment>
<dbReference type="AlphaFoldDB" id="A0A6A4VLD8"/>
<comment type="cofactor">
    <cofactor evidence="1 9">
        <name>FAD</name>
        <dbReference type="ChEBI" id="CHEBI:57692"/>
    </cofactor>
</comment>
<dbReference type="GO" id="GO:0005758">
    <property type="term" value="C:mitochondrial intermembrane space"/>
    <property type="evidence" value="ECO:0007669"/>
    <property type="project" value="UniProtKB-SubCell"/>
</dbReference>
<organism evidence="12 13">
    <name type="scientific">Amphibalanus amphitrite</name>
    <name type="common">Striped barnacle</name>
    <name type="synonym">Balanus amphitrite</name>
    <dbReference type="NCBI Taxonomy" id="1232801"/>
    <lineage>
        <taxon>Eukaryota</taxon>
        <taxon>Metazoa</taxon>
        <taxon>Ecdysozoa</taxon>
        <taxon>Arthropoda</taxon>
        <taxon>Crustacea</taxon>
        <taxon>Multicrustacea</taxon>
        <taxon>Cirripedia</taxon>
        <taxon>Thoracica</taxon>
        <taxon>Thoracicalcarea</taxon>
        <taxon>Balanomorpha</taxon>
        <taxon>Balanoidea</taxon>
        <taxon>Balanidae</taxon>
        <taxon>Amphibalaninae</taxon>
        <taxon>Amphibalanus</taxon>
    </lineage>
</organism>
<dbReference type="Proteomes" id="UP000440578">
    <property type="component" value="Unassembled WGS sequence"/>
</dbReference>
<name>A0A6A4VLD8_AMPAM</name>
<evidence type="ECO:0000256" key="10">
    <source>
        <dbReference type="SAM" id="MobiDB-lite"/>
    </source>
</evidence>
<keyword evidence="7" id="KW-1015">Disulfide bond</keyword>
<keyword evidence="13" id="KW-1185">Reference proteome</keyword>
<dbReference type="GO" id="GO:0050660">
    <property type="term" value="F:flavin adenine dinucleotide binding"/>
    <property type="evidence" value="ECO:0007669"/>
    <property type="project" value="TreeGrafter"/>
</dbReference>
<dbReference type="EC" id="1.8.3.2" evidence="9"/>
<evidence type="ECO:0000256" key="1">
    <source>
        <dbReference type="ARBA" id="ARBA00001974"/>
    </source>
</evidence>
<keyword evidence="3 9" id="KW-0285">Flavoprotein</keyword>
<proteinExistence type="predicted"/>
<evidence type="ECO:0000256" key="5">
    <source>
        <dbReference type="ARBA" id="ARBA00023002"/>
    </source>
</evidence>
<comment type="subcellular location">
    <subcellularLocation>
        <location evidence="2">Mitochondrion intermembrane space</location>
    </subcellularLocation>
</comment>
<evidence type="ECO:0000256" key="7">
    <source>
        <dbReference type="ARBA" id="ARBA00023157"/>
    </source>
</evidence>
<dbReference type="InterPro" id="IPR017905">
    <property type="entry name" value="ERV/ALR_sulphydryl_oxidase"/>
</dbReference>